<comment type="caution">
    <text evidence="1">The sequence shown here is derived from an EMBL/GenBank/DDBJ whole genome shotgun (WGS) entry which is preliminary data.</text>
</comment>
<dbReference type="Proteomes" id="UP001212997">
    <property type="component" value="Unassembled WGS sequence"/>
</dbReference>
<accession>A0AAD5YBV3</accession>
<dbReference type="EMBL" id="JANAWD010000320">
    <property type="protein sequence ID" value="KAJ3481457.1"/>
    <property type="molecule type" value="Genomic_DNA"/>
</dbReference>
<sequence length="352" mass="40295">MIHEPHSTILSDLLSSATHLRIIHFKEFDQLLRLDANLLSVMCNLPRLSEAYLYGIRGEALGAQWLKRASSPVSVLCTDAIWTSVASAGSMRTNTLTKLFLSLVDMPSMDAVFPTVHTLLLFSQACIPSALIFRAFPNLRICEYRRDYDTEHDYEWGRNNFDNRNLLEKLSSKQSLPTLDMLTIRACASEASEDESQLEPFIWEIHTVPIEEIWLSLNLRRNRCEFEDGVKILDMMPRALAQTQIQHFSLFIHFSEEDLEPSLGISGEFQEEFDMDEWATQTALKVPSLQTIVVYFGSIHDLAEVTYNINPDRSCSEPIVVEDDVRSLGWKFDDDIMGTECENWDLFDKGNL</sequence>
<organism evidence="1 2">
    <name type="scientific">Meripilus lineatus</name>
    <dbReference type="NCBI Taxonomy" id="2056292"/>
    <lineage>
        <taxon>Eukaryota</taxon>
        <taxon>Fungi</taxon>
        <taxon>Dikarya</taxon>
        <taxon>Basidiomycota</taxon>
        <taxon>Agaricomycotina</taxon>
        <taxon>Agaricomycetes</taxon>
        <taxon>Polyporales</taxon>
        <taxon>Meripilaceae</taxon>
        <taxon>Meripilus</taxon>
    </lineage>
</organism>
<name>A0AAD5YBV3_9APHY</name>
<keyword evidence="2" id="KW-1185">Reference proteome</keyword>
<proteinExistence type="predicted"/>
<reference evidence="1" key="1">
    <citation type="submission" date="2022-07" db="EMBL/GenBank/DDBJ databases">
        <title>Genome Sequence of Physisporinus lineatus.</title>
        <authorList>
            <person name="Buettner E."/>
        </authorList>
    </citation>
    <scope>NUCLEOTIDE SEQUENCE</scope>
    <source>
        <strain evidence="1">VT162</strain>
    </source>
</reference>
<evidence type="ECO:0000313" key="1">
    <source>
        <dbReference type="EMBL" id="KAJ3481457.1"/>
    </source>
</evidence>
<evidence type="ECO:0000313" key="2">
    <source>
        <dbReference type="Proteomes" id="UP001212997"/>
    </source>
</evidence>
<gene>
    <name evidence="1" type="ORF">NLI96_g7641</name>
</gene>
<dbReference type="AlphaFoldDB" id="A0AAD5YBV3"/>
<protein>
    <submittedName>
        <fullName evidence="1">Uncharacterized protein</fullName>
    </submittedName>
</protein>